<evidence type="ECO:0000313" key="3">
    <source>
        <dbReference type="Proteomes" id="UP001144280"/>
    </source>
</evidence>
<gene>
    <name evidence="2" type="ORF">Pa4123_28670</name>
</gene>
<keyword evidence="1" id="KW-0472">Membrane</keyword>
<comment type="caution">
    <text evidence="2">The sequence shown here is derived from an EMBL/GenBank/DDBJ whole genome shotgun (WGS) entry which is preliminary data.</text>
</comment>
<proteinExistence type="predicted"/>
<protein>
    <submittedName>
        <fullName evidence="2">Uncharacterized protein</fullName>
    </submittedName>
</protein>
<dbReference type="Proteomes" id="UP001144280">
    <property type="component" value="Unassembled WGS sequence"/>
</dbReference>
<evidence type="ECO:0000256" key="1">
    <source>
        <dbReference type="SAM" id="Phobius"/>
    </source>
</evidence>
<dbReference type="RefSeq" id="WP_281895620.1">
    <property type="nucleotide sequence ID" value="NZ_BSDI01000011.1"/>
</dbReference>
<organism evidence="2 3">
    <name type="scientific">Phytohabitans aurantiacus</name>
    <dbReference type="NCBI Taxonomy" id="3016789"/>
    <lineage>
        <taxon>Bacteria</taxon>
        <taxon>Bacillati</taxon>
        <taxon>Actinomycetota</taxon>
        <taxon>Actinomycetes</taxon>
        <taxon>Micromonosporales</taxon>
        <taxon>Micromonosporaceae</taxon>
    </lineage>
</organism>
<feature type="transmembrane region" description="Helical" evidence="1">
    <location>
        <begin position="447"/>
        <end position="465"/>
    </location>
</feature>
<keyword evidence="3" id="KW-1185">Reference proteome</keyword>
<sequence length="523" mass="55790">MTFGDWIASDSWMDYRQQRALRELDDEVASLNSTISIQFQESSRLRSELSSLRGSVEERLTRLTRAFDAFVELSDLRMILALFTPPALVRHRARTVIAASSEGTEAGAASFEDVSGYWLAPATKALVALLRGESAGEHLALAQERDEGRTALLLAVATAVAGRADLSTSWLPRALGTLSPGSPISRAQRTLWTEAAAGTFGPTGQDVLAERLKALVDGLPPERSHLVGQAWRQRVDAIQAFAPKLPSTLDRVPDAADALTAGVRLERLRDLCATAPAPDAAAGGDGQQALAEVLRALVDEGSAEEVALLRRATELRAVLEDRPVPESWNAPLSPPLELLEEDAFRADGSPLARLARTAGAGWLLSAGERLAEAAAVDPPAQATATIERVSVRVGVDGVDETDLASALRVVETRYPDERVPTRATIATLVAGGLLCLAVIGWPHVLAVLSVLTGLVVVGVGAKRWHRESQNRAHRRATRATALNAVRHRADQAVADLGTLRDSLTAAGHRATDNLATLRSTLTS</sequence>
<reference evidence="2" key="1">
    <citation type="submission" date="2022-12" db="EMBL/GenBank/DDBJ databases">
        <title>New Phytohabitans aurantiacus sp. RD004123 nov., an actinomycete isolated from soil.</title>
        <authorList>
            <person name="Triningsih D.W."/>
            <person name="Harunari E."/>
            <person name="Igarashi Y."/>
        </authorList>
    </citation>
    <scope>NUCLEOTIDE SEQUENCE</scope>
    <source>
        <strain evidence="2">RD004123</strain>
    </source>
</reference>
<name>A0ABQ5QTL1_9ACTN</name>
<dbReference type="EMBL" id="BSDI01000011">
    <property type="protein sequence ID" value="GLH97592.1"/>
    <property type="molecule type" value="Genomic_DNA"/>
</dbReference>
<keyword evidence="1" id="KW-1133">Transmembrane helix</keyword>
<evidence type="ECO:0000313" key="2">
    <source>
        <dbReference type="EMBL" id="GLH97592.1"/>
    </source>
</evidence>
<keyword evidence="1" id="KW-0812">Transmembrane</keyword>
<accession>A0ABQ5QTL1</accession>